<evidence type="ECO:0000313" key="4">
    <source>
        <dbReference type="Proteomes" id="UP001529369"/>
    </source>
</evidence>
<dbReference type="Pfam" id="PF01381">
    <property type="entry name" value="HTH_3"/>
    <property type="match status" value="1"/>
</dbReference>
<gene>
    <name evidence="3" type="ORF">QWZ14_18885</name>
</gene>
<dbReference type="Pfam" id="PF07883">
    <property type="entry name" value="Cupin_2"/>
    <property type="match status" value="1"/>
</dbReference>
<keyword evidence="4" id="KW-1185">Reference proteome</keyword>
<comment type="caution">
    <text evidence="3">The sequence shown here is derived from an EMBL/GenBank/DDBJ whole genome shotgun (WGS) entry which is preliminary data.</text>
</comment>
<feature type="domain" description="HTH cro/C1-type" evidence="2">
    <location>
        <begin position="21"/>
        <end position="75"/>
    </location>
</feature>
<protein>
    <submittedName>
        <fullName evidence="3">Helix-turn-helix domain-containing protein</fullName>
    </submittedName>
</protein>
<evidence type="ECO:0000259" key="2">
    <source>
        <dbReference type="PROSITE" id="PS50943"/>
    </source>
</evidence>
<dbReference type="CDD" id="cd00093">
    <property type="entry name" value="HTH_XRE"/>
    <property type="match status" value="1"/>
</dbReference>
<dbReference type="InterPro" id="IPR014710">
    <property type="entry name" value="RmlC-like_jellyroll"/>
</dbReference>
<dbReference type="Gene3D" id="1.10.260.40">
    <property type="entry name" value="lambda repressor-like DNA-binding domains"/>
    <property type="match status" value="1"/>
</dbReference>
<dbReference type="InterPro" id="IPR050807">
    <property type="entry name" value="TransReg_Diox_bact_type"/>
</dbReference>
<proteinExistence type="predicted"/>
<dbReference type="CDD" id="cd02209">
    <property type="entry name" value="cupin_XRE_C"/>
    <property type="match status" value="1"/>
</dbReference>
<sequence>MSGAAAPAARGPGAGVLGPQLRRLRLGRGLTLDALAEAVGLDKGYLSRLERGQKAPSVASLLRLSAALAVPVAELLGESLPADAVRVTRAAARRRGPGDPAAHALEMLTEGRGPLAAFIIHPAAAFAEDGPHEHAGEELLYVLAGRIELAFADRSLLLGSGDAVEFAGHLPHRLRRVGTAPAAVLVAVARDPRG</sequence>
<name>A0ABT8A9J7_9PROT</name>
<dbReference type="InterPro" id="IPR013096">
    <property type="entry name" value="Cupin_2"/>
</dbReference>
<dbReference type="InterPro" id="IPR011051">
    <property type="entry name" value="RmlC_Cupin_sf"/>
</dbReference>
<dbReference type="RefSeq" id="WP_290318365.1">
    <property type="nucleotide sequence ID" value="NZ_JAUFPN010000174.1"/>
</dbReference>
<dbReference type="PANTHER" id="PTHR46797:SF1">
    <property type="entry name" value="METHYLPHOSPHONATE SYNTHASE"/>
    <property type="match status" value="1"/>
</dbReference>
<dbReference type="Proteomes" id="UP001529369">
    <property type="component" value="Unassembled WGS sequence"/>
</dbReference>
<dbReference type="InterPro" id="IPR001387">
    <property type="entry name" value="Cro/C1-type_HTH"/>
</dbReference>
<reference evidence="4" key="1">
    <citation type="journal article" date="2019" name="Int. J. Syst. Evol. Microbiol.">
        <title>The Global Catalogue of Microorganisms (GCM) 10K type strain sequencing project: providing services to taxonomists for standard genome sequencing and annotation.</title>
        <authorList>
            <consortium name="The Broad Institute Genomics Platform"/>
            <consortium name="The Broad Institute Genome Sequencing Center for Infectious Disease"/>
            <person name="Wu L."/>
            <person name="Ma J."/>
        </authorList>
    </citation>
    <scope>NUCLEOTIDE SEQUENCE [LARGE SCALE GENOMIC DNA]</scope>
    <source>
        <strain evidence="4">CECT 7131</strain>
    </source>
</reference>
<accession>A0ABT8A9J7</accession>
<dbReference type="PROSITE" id="PS50943">
    <property type="entry name" value="HTH_CROC1"/>
    <property type="match status" value="1"/>
</dbReference>
<evidence type="ECO:0000313" key="3">
    <source>
        <dbReference type="EMBL" id="MDN3566442.1"/>
    </source>
</evidence>
<dbReference type="SMART" id="SM00530">
    <property type="entry name" value="HTH_XRE"/>
    <property type="match status" value="1"/>
</dbReference>
<dbReference type="Gene3D" id="2.60.120.10">
    <property type="entry name" value="Jelly Rolls"/>
    <property type="match status" value="1"/>
</dbReference>
<dbReference type="SUPFAM" id="SSF51182">
    <property type="entry name" value="RmlC-like cupins"/>
    <property type="match status" value="1"/>
</dbReference>
<dbReference type="PANTHER" id="PTHR46797">
    <property type="entry name" value="HTH-TYPE TRANSCRIPTIONAL REGULATOR"/>
    <property type="match status" value="1"/>
</dbReference>
<keyword evidence="1" id="KW-0238">DNA-binding</keyword>
<dbReference type="InterPro" id="IPR010982">
    <property type="entry name" value="Lambda_DNA-bd_dom_sf"/>
</dbReference>
<evidence type="ECO:0000256" key="1">
    <source>
        <dbReference type="ARBA" id="ARBA00023125"/>
    </source>
</evidence>
<organism evidence="3 4">
    <name type="scientific">Paeniroseomonas aquatica</name>
    <dbReference type="NCBI Taxonomy" id="373043"/>
    <lineage>
        <taxon>Bacteria</taxon>
        <taxon>Pseudomonadati</taxon>
        <taxon>Pseudomonadota</taxon>
        <taxon>Alphaproteobacteria</taxon>
        <taxon>Acetobacterales</taxon>
        <taxon>Acetobacteraceae</taxon>
        <taxon>Paeniroseomonas</taxon>
    </lineage>
</organism>
<dbReference type="EMBL" id="JAUFPN010000174">
    <property type="protein sequence ID" value="MDN3566442.1"/>
    <property type="molecule type" value="Genomic_DNA"/>
</dbReference>
<dbReference type="SUPFAM" id="SSF47413">
    <property type="entry name" value="lambda repressor-like DNA-binding domains"/>
    <property type="match status" value="1"/>
</dbReference>